<organism evidence="1 2">
    <name type="scientific">Brevundimonas subvibrioides (strain ATCC 15264 / DSM 4735 / LMG 14903 / NBRC 16000 / CB 81)</name>
    <name type="common">Caulobacter subvibrioides</name>
    <dbReference type="NCBI Taxonomy" id="633149"/>
    <lineage>
        <taxon>Bacteria</taxon>
        <taxon>Pseudomonadati</taxon>
        <taxon>Pseudomonadota</taxon>
        <taxon>Alphaproteobacteria</taxon>
        <taxon>Caulobacterales</taxon>
        <taxon>Caulobacteraceae</taxon>
        <taxon>Brevundimonas</taxon>
    </lineage>
</organism>
<evidence type="ECO:0000313" key="1">
    <source>
        <dbReference type="EMBL" id="ADL00630.1"/>
    </source>
</evidence>
<dbReference type="EMBL" id="CP002102">
    <property type="protein sequence ID" value="ADL00630.1"/>
    <property type="molecule type" value="Genomic_DNA"/>
</dbReference>
<dbReference type="AlphaFoldDB" id="D9QFR6"/>
<dbReference type="RefSeq" id="WP_013268733.1">
    <property type="nucleotide sequence ID" value="NC_014375.1"/>
</dbReference>
<dbReference type="HOGENOM" id="CLU_2141101_0_0_5"/>
<dbReference type="STRING" id="633149.Bresu_1318"/>
<reference evidence="2" key="1">
    <citation type="journal article" date="2011" name="J. Bacteriol.">
        <title>Genome sequences of eight morphologically diverse alphaproteobacteria.</title>
        <authorList>
            <consortium name="US DOE Joint Genome Institute"/>
            <person name="Brown P.J."/>
            <person name="Kysela D.T."/>
            <person name="Buechlein A."/>
            <person name="Hemmerich C."/>
            <person name="Brun Y.V."/>
        </authorList>
    </citation>
    <scope>NUCLEOTIDE SEQUENCE [LARGE SCALE GENOMIC DNA]</scope>
    <source>
        <strain evidence="2">ATCC 15264 / DSM 4735 / LMG 14903 / NBRC 16000 / CB 81</strain>
    </source>
</reference>
<dbReference type="InParanoid" id="D9QFR6"/>
<proteinExistence type="predicted"/>
<dbReference type="BioCyc" id="BSUB633149:G1GM8-1313-MONOMER"/>
<dbReference type="KEGG" id="bsb:Bresu_1318"/>
<sequence length="112" mass="12246">MLSLAAILLASLLHPAQDSQSPEEGIELTRDINSAELTRCMGNMVGFRNIRVTCVVGPDGVPEQCQVVSTNPTVLRYRSRFECMGRAMRITMPDGSSAAGRRFSFRLQGRSG</sequence>
<evidence type="ECO:0008006" key="3">
    <source>
        <dbReference type="Google" id="ProtNLM"/>
    </source>
</evidence>
<dbReference type="OrthoDB" id="9931147at2"/>
<evidence type="ECO:0000313" key="2">
    <source>
        <dbReference type="Proteomes" id="UP000002696"/>
    </source>
</evidence>
<gene>
    <name evidence="1" type="ordered locus">Bresu_1318</name>
</gene>
<name>D9QFR6_BRESC</name>
<accession>D9QFR6</accession>
<dbReference type="Proteomes" id="UP000002696">
    <property type="component" value="Chromosome"/>
</dbReference>
<protein>
    <recommendedName>
        <fullName evidence="3">TonB C-terminal domain-containing protein</fullName>
    </recommendedName>
</protein>
<keyword evidence="2" id="KW-1185">Reference proteome</keyword>